<protein>
    <recommendedName>
        <fullName evidence="4">Lipoprotein</fullName>
    </recommendedName>
</protein>
<accession>A0ABU2YCZ3</accession>
<feature type="signal peptide" evidence="1">
    <location>
        <begin position="1"/>
        <end position="24"/>
    </location>
</feature>
<evidence type="ECO:0000256" key="1">
    <source>
        <dbReference type="SAM" id="SignalP"/>
    </source>
</evidence>
<keyword evidence="3" id="KW-1185">Reference proteome</keyword>
<evidence type="ECO:0000313" key="3">
    <source>
        <dbReference type="Proteomes" id="UP001254488"/>
    </source>
</evidence>
<feature type="chain" id="PRO_5045371515" description="Lipoprotein" evidence="1">
    <location>
        <begin position="25"/>
        <end position="179"/>
    </location>
</feature>
<dbReference type="EMBL" id="JAVRHZ010000002">
    <property type="protein sequence ID" value="MDT0555539.1"/>
    <property type="molecule type" value="Genomic_DNA"/>
</dbReference>
<evidence type="ECO:0000313" key="2">
    <source>
        <dbReference type="EMBL" id="MDT0555539.1"/>
    </source>
</evidence>
<evidence type="ECO:0008006" key="4">
    <source>
        <dbReference type="Google" id="ProtNLM"/>
    </source>
</evidence>
<organism evidence="2 3">
    <name type="scientific">Patiriisocius hiemis</name>
    <dbReference type="NCBI Taxonomy" id="3075604"/>
    <lineage>
        <taxon>Bacteria</taxon>
        <taxon>Pseudomonadati</taxon>
        <taxon>Bacteroidota</taxon>
        <taxon>Flavobacteriia</taxon>
        <taxon>Flavobacteriales</taxon>
        <taxon>Flavobacteriaceae</taxon>
        <taxon>Patiriisocius</taxon>
    </lineage>
</organism>
<keyword evidence="1" id="KW-0732">Signal</keyword>
<name>A0ABU2YCZ3_9FLAO</name>
<sequence>MKTIKQTILLALVSTILLSFSNCGSTKMNDSIQLEETPNFSIAEVYSQDWVAGVKDGGSGTNVHITFSGLPENIAVKKVYYKDLEAEAIQNPNTTTFVAYFKNDMNPRKDIIMDADPKKEAQNTPPKKPLFTLGENEAVIMYLENGAEKYFKITQIERKPMLAYPANNNPNPLGGEGEN</sequence>
<comment type="caution">
    <text evidence="2">The sequence shown here is derived from an EMBL/GenBank/DDBJ whole genome shotgun (WGS) entry which is preliminary data.</text>
</comment>
<proteinExistence type="predicted"/>
<dbReference type="Proteomes" id="UP001254488">
    <property type="component" value="Unassembled WGS sequence"/>
</dbReference>
<reference evidence="2 3" key="1">
    <citation type="submission" date="2023-09" db="EMBL/GenBank/DDBJ databases">
        <authorList>
            <person name="Rey-Velasco X."/>
        </authorList>
    </citation>
    <scope>NUCLEOTIDE SEQUENCE [LARGE SCALE GENOMIC DNA]</scope>
    <source>
        <strain evidence="2 3">W242</strain>
    </source>
</reference>
<gene>
    <name evidence="2" type="ORF">RM538_05955</name>
</gene>
<dbReference type="RefSeq" id="WP_311332489.1">
    <property type="nucleotide sequence ID" value="NZ_JAVRHZ010000002.1"/>
</dbReference>